<dbReference type="InterPro" id="IPR011043">
    <property type="entry name" value="Gal_Oxase/kelch_b-propeller"/>
</dbReference>
<dbReference type="InterPro" id="IPR015915">
    <property type="entry name" value="Kelch-typ_b-propeller"/>
</dbReference>
<keyword evidence="2" id="KW-0732">Signal</keyword>
<evidence type="ECO:0000259" key="3">
    <source>
        <dbReference type="PROSITE" id="PS51272"/>
    </source>
</evidence>
<dbReference type="SUPFAM" id="SSF50965">
    <property type="entry name" value="Galactose oxidase, central domain"/>
    <property type="match status" value="1"/>
</dbReference>
<feature type="signal peptide" evidence="2">
    <location>
        <begin position="1"/>
        <end position="25"/>
    </location>
</feature>
<dbReference type="Pfam" id="PF12733">
    <property type="entry name" value="Cadherin-like"/>
    <property type="match status" value="2"/>
</dbReference>
<name>A0ABW2F7W1_9BACL</name>
<proteinExistence type="predicted"/>
<feature type="region of interest" description="Disordered" evidence="1">
    <location>
        <begin position="2244"/>
        <end position="2295"/>
    </location>
</feature>
<dbReference type="Pfam" id="PF00395">
    <property type="entry name" value="SLH"/>
    <property type="match status" value="3"/>
</dbReference>
<feature type="domain" description="SLH" evidence="3">
    <location>
        <begin position="2476"/>
        <end position="2539"/>
    </location>
</feature>
<dbReference type="Pfam" id="PF05345">
    <property type="entry name" value="He_PIG"/>
    <property type="match status" value="1"/>
</dbReference>
<dbReference type="Proteomes" id="UP001596378">
    <property type="component" value="Unassembled WGS sequence"/>
</dbReference>
<comment type="caution">
    <text evidence="4">The sequence shown here is derived from an EMBL/GenBank/DDBJ whole genome shotgun (WGS) entry which is preliminary data.</text>
</comment>
<reference evidence="5" key="1">
    <citation type="journal article" date="2019" name="Int. J. Syst. Evol. Microbiol.">
        <title>The Global Catalogue of Microorganisms (GCM) 10K type strain sequencing project: providing services to taxonomists for standard genome sequencing and annotation.</title>
        <authorList>
            <consortium name="The Broad Institute Genomics Platform"/>
            <consortium name="The Broad Institute Genome Sequencing Center for Infectious Disease"/>
            <person name="Wu L."/>
            <person name="Ma J."/>
        </authorList>
    </citation>
    <scope>NUCLEOTIDE SEQUENCE [LARGE SCALE GENOMIC DNA]</scope>
    <source>
        <strain evidence="5">KCTC 12907</strain>
    </source>
</reference>
<feature type="compositionally biased region" description="Polar residues" evidence="1">
    <location>
        <begin position="152"/>
        <end position="178"/>
    </location>
</feature>
<feature type="domain" description="SLH" evidence="3">
    <location>
        <begin position="2540"/>
        <end position="2596"/>
    </location>
</feature>
<gene>
    <name evidence="4" type="ORF">ACFQMJ_06445</name>
</gene>
<dbReference type="EMBL" id="JBHTAI010000003">
    <property type="protein sequence ID" value="MFC7148174.1"/>
    <property type="molecule type" value="Genomic_DNA"/>
</dbReference>
<feature type="compositionally biased region" description="Low complexity" evidence="1">
    <location>
        <begin position="2252"/>
        <end position="2263"/>
    </location>
</feature>
<dbReference type="InterPro" id="IPR001119">
    <property type="entry name" value="SLH_dom"/>
</dbReference>
<evidence type="ECO:0000256" key="2">
    <source>
        <dbReference type="SAM" id="SignalP"/>
    </source>
</evidence>
<feature type="domain" description="SLH" evidence="3">
    <location>
        <begin position="2410"/>
        <end position="2473"/>
    </location>
</feature>
<sequence length="2596" mass="281203">MSLLLLVSTLIGTMPLNPTASAAHAAQASDEWIDRSGEQTMLFGTVREATEGEYVVSASPIEVSYRGATYSDGDERNLIRVAVRKDTEVVTADNSGMLVPGTAVVVAGYATGNRLEAQVIGDLQAAEPVEEPAGDAMMVDEFMGNAAADSAFSEQTDSTGSPSVSILSDPSGGNSYPTPGSPDVIKRFTTISGAYDKANSGRKDFPALRVGALSISIFFEYSAGLDVGWNWPFEVQTKLTKPVPQMEFIEPFLPGETAAERFERVDRMKSIVKVNVVPQKPKNNWSFYSEVGLRMSVGFEGSILGYDFDARVDLNKLVGGLTGTGLVSSMGVSGKKAPPLEGQSAAIGVKDEIGLNASAFSCGLTGCTFDMFSEDSIGVRVPFFEAGILSMGFVFQPIVVAYGYFPKLTHITGDNGLLVEKIQEYDRVSSNPAMPIAYDFELYPWDALALSVPDVLPGEAAPAITEGGTLNFDVVYEPSIRVGYVVQASISAKKFGIGTEFRLPVWMIELPFNIQLKAEKLGGIQCMDEDGNKAFDKYGCSSELGEGEGIYFPPSVISSKMRLADAEGNGTSKLPLAVSDAPYAGGTVKVLGGVGGSSKLKTSGLLPQGIGFKKTGTDSTGANLYRLEGTPAAKEGDFVVKLVGTDAASAKKDFTLTLPIAKVYPEQVDTTLVEGQVWTQQFKLAGPDGVAMADVNWSLSGDLPAAAYTLNKNTGVLTIHNAPKGDYIFKMTPAVNGVSYEVVTEHHLRVDSRAIAAAHRWTVNQPLRSNAALYDMTYGDIAWHEGLRELIAATPGGLFSLQWQTAQTMPGGPLPYPYYTSMAYYDPSSAGEEGWMYLFGGSEHTTPWWNESRGAVYKLDKANGLVLLDDGGDDHLTTPGAEYGTAVADALTAALPDGRLLVHGGKIKTENAGARGISDETWVFDPSSKQFTLLQPTVHPGRRTGADSMLYVPDLGQVVLYGSDYSQGAGYWGFDPDDRIWLFDPGTMSWQTADENKNIGVADGEMTFLAYSKQEHKLFILITGSGQEGSVTRMYSIDVSGGTLGPVMQEPLPDDAAAWQGVGGLFAYDELYARLLYIQDKQISSYDLPEADKDRQSLVANGEDTIRLGFNLNRYTENIADWDVVWRPIGKLRLLDADHRMTPDADGNVDLALQYADFGQADIHTAHLLVYAAYKGTDPNLAGSEIPIAKATIEVRPVPADPANSFITLTPNELIDHYEEGIPYRSDLIIELRSAGVDGGQPLPNRTLRMRNALELQNLPVTIGPDAEYDENRLIWDDTDLLTDANGRMHHQLWNTGNRPGEYALRFGLEDGSGFEMTSAIEIVPFVPIAKQSDYWYDGLAGQTVFGPSNNAIEFANTDRWISFECSEEGVRACYELVEGEPPAGVTFDAGFGVFRGTPSVSGISQAAIRLPNSEERVTVNFDIRESLSLADEYRLWEFEYEVGDFFERSFGEKVKGGTRPFAFEVDTTRVDGALPPGLALDPDTGVISGSFAESGTFTTVVRMTDSSPLGSRTEWKQYRFVITEPGITGTGTYAYGDIQTNSTILYISQFTGNPAGPAEGVFEPWGGGTAFYELKRKDTSNAAPFTLRFSPLAYEHLDLYYWHPGHRQWEKFGNQTCYSCGESNYAFLSATVDNPDEYGGTGDIWTQGEGLLGYSPYKYLRIAVGAIPPKQPVITGIEPELDEYGKMKFVNGYSKLRIYGDHFAEDAIAYVGGKQTLGGYTQWSEADGKWVMETYVPPGEGKKSVYVMTRGGIGESSEAIFEYPEEMRVPKDGLRLKVTVLPEGGDPDAPLLIGQGAYVKVELVDEEGKKVRLVDTDGFDPQVRVRFFRSDDHSYVRLACAGGDAACQVEGAQRDEMIGYLDGNGEYTGYMYLYNYDDTLPECIGDYWGEDCRLPSDEPTLADALSPDDNVVINIGVTNPDGHYGRYESEAAPPESALYGDTETLAIVTPSVTAAVYSDYEFQFEGIGGAEHFYSWNWGPESEIPHGMVLSKGGRLIFDEDRGFAEAVPGHYAIQVRLSDGVASATRKYHLTVTGAVYTQAGLDGIHLHLTEPAVVLQPEESFDPQQTLYHANVGYSVDEIRLEPLAAANTANVYVQVKGKALQADLDGYYPIRLPIGKTPVTFIAQADDGTMRSYVLEISRASSADLLGLTIDSEQMPGSIAIPITADRQSYSIELPYRVEQFTLHPKTADATASLQLDGKYLTNGATSAPIALGAEAGTVTLQVTARGGVESKLYVITLQRAEAPEGSDPGTDPGTNPGTDPDPNPNPGTNPVADPAAEPSKQQPDDVSGKFGDGFTVTIPLALMGNAERIDVKEAGLPPKLPSALRLSPAFQASWMPNRTSGGALEATVEIRLDRTKWPEGWVPKLFVYDSADGQWLDLGGVRQEGRIVAQSDRLGIFAVFAVPATPEAVFSDASGHWAEQWIALGQAFGVTTGFPDGTFRPNLPVSRLEFTAMLLRMLDADMDEQDREAAASSFNDADRIPAWGVPYANAARRLGIVSGYEDGTFRPEAPISRMEMMVVLSKALNLSSAELSGLAAFSDRGEVPYWAEAAIASVLKAGYVQGRGNGILAPRDRTTRAEVVVMLMQVYLSRE</sequence>
<feature type="chain" id="PRO_5045693132" evidence="2">
    <location>
        <begin position="26"/>
        <end position="2596"/>
    </location>
</feature>
<evidence type="ECO:0000313" key="5">
    <source>
        <dbReference type="Proteomes" id="UP001596378"/>
    </source>
</evidence>
<protein>
    <submittedName>
        <fullName evidence="4">S-layer homology domain-containing protein</fullName>
    </submittedName>
</protein>
<dbReference type="InterPro" id="IPR051465">
    <property type="entry name" value="Cell_Envelope_Struct_Comp"/>
</dbReference>
<dbReference type="InterPro" id="IPR013783">
    <property type="entry name" value="Ig-like_fold"/>
</dbReference>
<dbReference type="Gene3D" id="2.60.40.10">
    <property type="entry name" value="Immunoglobulins"/>
    <property type="match status" value="1"/>
</dbReference>
<evidence type="ECO:0000313" key="4">
    <source>
        <dbReference type="EMBL" id="MFC7148174.1"/>
    </source>
</evidence>
<dbReference type="PROSITE" id="PS51272">
    <property type="entry name" value="SLH"/>
    <property type="match status" value="3"/>
</dbReference>
<dbReference type="InterPro" id="IPR025883">
    <property type="entry name" value="Cadherin-like_domain"/>
</dbReference>
<accession>A0ABW2F7W1</accession>
<dbReference type="Gene3D" id="2.120.10.80">
    <property type="entry name" value="Kelch-type beta propeller"/>
    <property type="match status" value="1"/>
</dbReference>
<feature type="region of interest" description="Disordered" evidence="1">
    <location>
        <begin position="150"/>
        <end position="182"/>
    </location>
</feature>
<evidence type="ECO:0000256" key="1">
    <source>
        <dbReference type="SAM" id="MobiDB-lite"/>
    </source>
</evidence>
<organism evidence="4 5">
    <name type="scientific">Cohnella cellulosilytica</name>
    <dbReference type="NCBI Taxonomy" id="986710"/>
    <lineage>
        <taxon>Bacteria</taxon>
        <taxon>Bacillati</taxon>
        <taxon>Bacillota</taxon>
        <taxon>Bacilli</taxon>
        <taxon>Bacillales</taxon>
        <taxon>Paenibacillaceae</taxon>
        <taxon>Cohnella</taxon>
    </lineage>
</organism>
<dbReference type="PANTHER" id="PTHR43308:SF5">
    <property type="entry name" value="S-LAYER PROTEIN _ PEPTIDOGLYCAN ENDO-BETA-N-ACETYLGLUCOSAMINIDASE"/>
    <property type="match status" value="1"/>
</dbReference>
<dbReference type="PANTHER" id="PTHR43308">
    <property type="entry name" value="OUTER MEMBRANE PROTEIN ALPHA-RELATED"/>
    <property type="match status" value="1"/>
</dbReference>
<keyword evidence="5" id="KW-1185">Reference proteome</keyword>